<dbReference type="InterPro" id="IPR038330">
    <property type="entry name" value="TspO/MBR-related_sf"/>
</dbReference>
<evidence type="ECO:0000256" key="3">
    <source>
        <dbReference type="ARBA" id="ARBA00022692"/>
    </source>
</evidence>
<dbReference type="EMBL" id="CP036172">
    <property type="protein sequence ID" value="QSZ66614.1"/>
    <property type="molecule type" value="Genomic_DNA"/>
</dbReference>
<evidence type="ECO:0000256" key="5">
    <source>
        <dbReference type="ARBA" id="ARBA00023136"/>
    </source>
</evidence>
<gene>
    <name evidence="7" type="ORF">RJ40_03425</name>
</gene>
<proteinExistence type="inferred from homology"/>
<dbReference type="GO" id="GO:0016020">
    <property type="term" value="C:membrane"/>
    <property type="evidence" value="ECO:0007669"/>
    <property type="project" value="UniProtKB-SubCell"/>
</dbReference>
<dbReference type="Gene3D" id="1.20.1260.100">
    <property type="entry name" value="TspO/MBR protein"/>
    <property type="match status" value="1"/>
</dbReference>
<dbReference type="AlphaFoldDB" id="A0A8A3S4S3"/>
<dbReference type="InterPro" id="IPR004307">
    <property type="entry name" value="TspO_MBR"/>
</dbReference>
<sequence length="142" mass="15540">MSSRGRGGGMDRSAWYASLKKPWFTPPARVFGPIWGVLYLLMAVAAVIVIIEDGPDAPAALLAFAVQLVINLLWPSVFWGRRSLFGSFVVILLLWIAVLATIVLFSRVSDLAAALLLPYLIWVSLATLLSGAIWRLNRTQSA</sequence>
<comment type="similarity">
    <text evidence="2">Belongs to the TspO/BZRP family.</text>
</comment>
<dbReference type="KEGG" id="maqe:RJ40_03425"/>
<dbReference type="PANTHER" id="PTHR10057">
    <property type="entry name" value="PERIPHERAL-TYPE BENZODIAZEPINE RECEPTOR"/>
    <property type="match status" value="1"/>
</dbReference>
<evidence type="ECO:0000256" key="4">
    <source>
        <dbReference type="ARBA" id="ARBA00022989"/>
    </source>
</evidence>
<organism evidence="7 8">
    <name type="scientific">Methanofollis aquaemaris</name>
    <dbReference type="NCBI Taxonomy" id="126734"/>
    <lineage>
        <taxon>Archaea</taxon>
        <taxon>Methanobacteriati</taxon>
        <taxon>Methanobacteriota</taxon>
        <taxon>Stenosarchaea group</taxon>
        <taxon>Methanomicrobia</taxon>
        <taxon>Methanomicrobiales</taxon>
        <taxon>Methanomicrobiaceae</taxon>
        <taxon>Methanofollis</taxon>
    </lineage>
</organism>
<dbReference type="PIRSF" id="PIRSF005859">
    <property type="entry name" value="PBR"/>
    <property type="match status" value="1"/>
</dbReference>
<keyword evidence="8" id="KW-1185">Reference proteome</keyword>
<evidence type="ECO:0000256" key="2">
    <source>
        <dbReference type="ARBA" id="ARBA00007524"/>
    </source>
</evidence>
<dbReference type="PANTHER" id="PTHR10057:SF0">
    <property type="entry name" value="TRANSLOCATOR PROTEIN"/>
    <property type="match status" value="1"/>
</dbReference>
<protein>
    <submittedName>
        <fullName evidence="7">Tryptophan-rich sensory protein</fullName>
    </submittedName>
</protein>
<feature type="transmembrane region" description="Helical" evidence="6">
    <location>
        <begin position="30"/>
        <end position="51"/>
    </location>
</feature>
<dbReference type="CDD" id="cd15904">
    <property type="entry name" value="TSPO_MBR"/>
    <property type="match status" value="1"/>
</dbReference>
<dbReference type="GO" id="GO:0033013">
    <property type="term" value="P:tetrapyrrole metabolic process"/>
    <property type="evidence" value="ECO:0007669"/>
    <property type="project" value="UniProtKB-ARBA"/>
</dbReference>
<feature type="transmembrane region" description="Helical" evidence="6">
    <location>
        <begin position="84"/>
        <end position="105"/>
    </location>
</feature>
<evidence type="ECO:0000313" key="8">
    <source>
        <dbReference type="Proteomes" id="UP001042704"/>
    </source>
</evidence>
<feature type="transmembrane region" description="Helical" evidence="6">
    <location>
        <begin position="57"/>
        <end position="77"/>
    </location>
</feature>
<keyword evidence="3 6" id="KW-0812">Transmembrane</keyword>
<name>A0A8A3S4S3_9EURY</name>
<reference evidence="7" key="1">
    <citation type="journal article" date="2001" name="Int. J. Syst. Evol. Microbiol.">
        <title>Methanofollis aquaemaris sp. nov., a methanogen isolated from an aquaculture fish pond.</title>
        <authorList>
            <person name="Lai M.C."/>
            <person name="Chen S.C."/>
        </authorList>
    </citation>
    <scope>NUCLEOTIDE SEQUENCE</scope>
    <source>
        <strain evidence="7">N2F9704</strain>
    </source>
</reference>
<evidence type="ECO:0000256" key="6">
    <source>
        <dbReference type="SAM" id="Phobius"/>
    </source>
</evidence>
<evidence type="ECO:0000313" key="7">
    <source>
        <dbReference type="EMBL" id="QSZ66614.1"/>
    </source>
</evidence>
<reference evidence="7" key="2">
    <citation type="submission" date="2019-02" db="EMBL/GenBank/DDBJ databases">
        <authorList>
            <person name="Chen S.-C."/>
            <person name="Chien H.-H."/>
            <person name="Lai M.-C."/>
        </authorList>
    </citation>
    <scope>NUCLEOTIDE SEQUENCE</scope>
    <source>
        <strain evidence="7">N2F9704</strain>
    </source>
</reference>
<keyword evidence="4 6" id="KW-1133">Transmembrane helix</keyword>
<dbReference type="FunFam" id="1.20.1260.100:FF:000001">
    <property type="entry name" value="translocator protein 2"/>
    <property type="match status" value="1"/>
</dbReference>
<evidence type="ECO:0000256" key="1">
    <source>
        <dbReference type="ARBA" id="ARBA00004141"/>
    </source>
</evidence>
<dbReference type="Pfam" id="PF03073">
    <property type="entry name" value="TspO_MBR"/>
    <property type="match status" value="1"/>
</dbReference>
<feature type="transmembrane region" description="Helical" evidence="6">
    <location>
        <begin position="111"/>
        <end position="134"/>
    </location>
</feature>
<accession>A0A8A3S4S3</accession>
<comment type="subcellular location">
    <subcellularLocation>
        <location evidence="1">Membrane</location>
        <topology evidence="1">Multi-pass membrane protein</topology>
    </subcellularLocation>
</comment>
<keyword evidence="5 6" id="KW-0472">Membrane</keyword>
<dbReference type="Proteomes" id="UP001042704">
    <property type="component" value="Chromosome"/>
</dbReference>